<evidence type="ECO:0000313" key="2">
    <source>
        <dbReference type="EMBL" id="PUZ48738.1"/>
    </source>
</evidence>
<name>A0A2T7CZG8_9POAL</name>
<protein>
    <submittedName>
        <fullName evidence="2">Uncharacterized protein</fullName>
    </submittedName>
</protein>
<sequence>MPLPKGRNVLSLHTRRKNRHCSRDSPPLRLRSSTPLHLLHAAVRLAPPPPPRGPLPPSRRLKSSPHLLHAAVAGSYSSTCPRQRAWSRIPAGKTGALLSP</sequence>
<evidence type="ECO:0000313" key="3">
    <source>
        <dbReference type="Proteomes" id="UP000244336"/>
    </source>
</evidence>
<keyword evidence="3" id="KW-1185">Reference proteome</keyword>
<accession>A0A2T7CZG8</accession>
<dbReference type="Gramene" id="PUZ48738">
    <property type="protein sequence ID" value="PUZ48738"/>
    <property type="gene ID" value="GQ55_7G270900"/>
</dbReference>
<dbReference type="AlphaFoldDB" id="A0A2T7CZG8"/>
<gene>
    <name evidence="2" type="ORF">GQ55_7G270900</name>
</gene>
<feature type="region of interest" description="Disordered" evidence="1">
    <location>
        <begin position="1"/>
        <end position="31"/>
    </location>
</feature>
<organism evidence="2 3">
    <name type="scientific">Panicum hallii var. hallii</name>
    <dbReference type="NCBI Taxonomy" id="1504633"/>
    <lineage>
        <taxon>Eukaryota</taxon>
        <taxon>Viridiplantae</taxon>
        <taxon>Streptophyta</taxon>
        <taxon>Embryophyta</taxon>
        <taxon>Tracheophyta</taxon>
        <taxon>Spermatophyta</taxon>
        <taxon>Magnoliopsida</taxon>
        <taxon>Liliopsida</taxon>
        <taxon>Poales</taxon>
        <taxon>Poaceae</taxon>
        <taxon>PACMAD clade</taxon>
        <taxon>Panicoideae</taxon>
        <taxon>Panicodae</taxon>
        <taxon>Paniceae</taxon>
        <taxon>Panicinae</taxon>
        <taxon>Panicum</taxon>
        <taxon>Panicum sect. Panicum</taxon>
    </lineage>
</organism>
<reference evidence="2 3" key="1">
    <citation type="submission" date="2018-04" db="EMBL/GenBank/DDBJ databases">
        <title>WGS assembly of Panicum hallii var. hallii HAL2.</title>
        <authorList>
            <person name="Lovell J."/>
            <person name="Jenkins J."/>
            <person name="Lowry D."/>
            <person name="Mamidi S."/>
            <person name="Sreedasyam A."/>
            <person name="Weng X."/>
            <person name="Barry K."/>
            <person name="Bonette J."/>
            <person name="Campitelli B."/>
            <person name="Daum C."/>
            <person name="Gordon S."/>
            <person name="Gould B."/>
            <person name="Lipzen A."/>
            <person name="MacQueen A."/>
            <person name="Palacio-Mejia J."/>
            <person name="Plott C."/>
            <person name="Shakirov E."/>
            <person name="Shu S."/>
            <person name="Yoshinaga Y."/>
            <person name="Zane M."/>
            <person name="Rokhsar D."/>
            <person name="Grimwood J."/>
            <person name="Schmutz J."/>
            <person name="Juenger T."/>
        </authorList>
    </citation>
    <scope>NUCLEOTIDE SEQUENCE [LARGE SCALE GENOMIC DNA]</scope>
    <source>
        <strain evidence="3">cv. HAL2</strain>
    </source>
</reference>
<dbReference type="Proteomes" id="UP000244336">
    <property type="component" value="Chromosome 7"/>
</dbReference>
<evidence type="ECO:0000256" key="1">
    <source>
        <dbReference type="SAM" id="MobiDB-lite"/>
    </source>
</evidence>
<proteinExistence type="predicted"/>
<dbReference type="EMBL" id="CM009755">
    <property type="protein sequence ID" value="PUZ48738.1"/>
    <property type="molecule type" value="Genomic_DNA"/>
</dbReference>